<dbReference type="PANTHER" id="PTHR24301:SF2">
    <property type="entry name" value="THROMBOXANE-A SYNTHASE"/>
    <property type="match status" value="1"/>
</dbReference>
<keyword evidence="1" id="KW-0732">Signal</keyword>
<dbReference type="SUPFAM" id="SSF48264">
    <property type="entry name" value="Cytochrome P450"/>
    <property type="match status" value="1"/>
</dbReference>
<protein>
    <recommendedName>
        <fullName evidence="4">Cytochrome P450</fullName>
    </recommendedName>
</protein>
<dbReference type="PRINTS" id="PR00463">
    <property type="entry name" value="EP450I"/>
</dbReference>
<reference evidence="2 3" key="1">
    <citation type="journal article" date="2024" name="Nat. Commun.">
        <title>Phylogenomics reveals the evolutionary origins of lichenization in chlorophyte algae.</title>
        <authorList>
            <person name="Puginier C."/>
            <person name="Libourel C."/>
            <person name="Otte J."/>
            <person name="Skaloud P."/>
            <person name="Haon M."/>
            <person name="Grisel S."/>
            <person name="Petersen M."/>
            <person name="Berrin J.G."/>
            <person name="Delaux P.M."/>
            <person name="Dal Grande F."/>
            <person name="Keller J."/>
        </authorList>
    </citation>
    <scope>NUCLEOTIDE SEQUENCE [LARGE SCALE GENOMIC DNA]</scope>
    <source>
        <strain evidence="2 3">SAG 2036</strain>
    </source>
</reference>
<accession>A0AAW1P7K8</accession>
<organism evidence="2 3">
    <name type="scientific">Symbiochloris irregularis</name>
    <dbReference type="NCBI Taxonomy" id="706552"/>
    <lineage>
        <taxon>Eukaryota</taxon>
        <taxon>Viridiplantae</taxon>
        <taxon>Chlorophyta</taxon>
        <taxon>core chlorophytes</taxon>
        <taxon>Trebouxiophyceae</taxon>
        <taxon>Trebouxiales</taxon>
        <taxon>Trebouxiaceae</taxon>
        <taxon>Symbiochloris</taxon>
    </lineage>
</organism>
<dbReference type="AlphaFoldDB" id="A0AAW1P7K8"/>
<name>A0AAW1P7K8_9CHLO</name>
<feature type="chain" id="PRO_5043351511" description="Cytochrome P450" evidence="1">
    <location>
        <begin position="19"/>
        <end position="469"/>
    </location>
</feature>
<dbReference type="InterPro" id="IPR002401">
    <property type="entry name" value="Cyt_P450_E_grp-I"/>
</dbReference>
<proteinExistence type="predicted"/>
<dbReference type="Gene3D" id="1.10.630.10">
    <property type="entry name" value="Cytochrome P450"/>
    <property type="match status" value="1"/>
</dbReference>
<dbReference type="GO" id="GO:0005506">
    <property type="term" value="F:iron ion binding"/>
    <property type="evidence" value="ECO:0007669"/>
    <property type="project" value="InterPro"/>
</dbReference>
<evidence type="ECO:0000313" key="3">
    <source>
        <dbReference type="Proteomes" id="UP001465755"/>
    </source>
</evidence>
<sequence>MMLGWVLSLLVLVALVYGCRPLDRWRLRHMPGPSQLWLVGNLTALARKGDYVYYTELHKRFGAIFKVWTLGNVVVVATPALCRQLLLRNSARFTMPNLFARGKDYDFQEAGLFLLRGEKARTIRSAWHPMFHSGTLEGLTDMMHKAAAATVQRMAAAARSKEPINAEALLSVMSQQIVTAAAFGVDITDANTVLQEVSGKPYTVSKLTDDMRTFFRTFANPKSIYFQLATLIPIAVPLWRLLANWMPDQVHRAALDVRSRVIPFVEGLIREHTAAVAGQEIDAKASGEMDGRSGVAAGSFLDLLVRTRHRSTGAPLSDLEICVQVVSMIVVGQESVTNAISFCMYLLALHPDKADKLAAEIRGQPSNPDYTSLTEGFPYTEAVIQEALRLLPTGTTAMRQTDRDLILEGYKVPKGTRVMASIYAVHHDENVWPHAESFIPERHLSEDAVGAPTQPYAWLGFGDGTRSQS</sequence>
<gene>
    <name evidence="2" type="ORF">WJX73_010477</name>
</gene>
<dbReference type="GO" id="GO:0004497">
    <property type="term" value="F:monooxygenase activity"/>
    <property type="evidence" value="ECO:0007669"/>
    <property type="project" value="InterPro"/>
</dbReference>
<dbReference type="PANTHER" id="PTHR24301">
    <property type="entry name" value="THROMBOXANE-A SYNTHASE"/>
    <property type="match status" value="1"/>
</dbReference>
<dbReference type="GO" id="GO:0016705">
    <property type="term" value="F:oxidoreductase activity, acting on paired donors, with incorporation or reduction of molecular oxygen"/>
    <property type="evidence" value="ECO:0007669"/>
    <property type="project" value="InterPro"/>
</dbReference>
<dbReference type="InterPro" id="IPR036396">
    <property type="entry name" value="Cyt_P450_sf"/>
</dbReference>
<keyword evidence="3" id="KW-1185">Reference proteome</keyword>
<evidence type="ECO:0000256" key="1">
    <source>
        <dbReference type="SAM" id="SignalP"/>
    </source>
</evidence>
<evidence type="ECO:0000313" key="2">
    <source>
        <dbReference type="EMBL" id="KAK9803744.1"/>
    </source>
</evidence>
<dbReference type="Pfam" id="PF00067">
    <property type="entry name" value="p450"/>
    <property type="match status" value="1"/>
</dbReference>
<feature type="signal peptide" evidence="1">
    <location>
        <begin position="1"/>
        <end position="18"/>
    </location>
</feature>
<dbReference type="GO" id="GO:0020037">
    <property type="term" value="F:heme binding"/>
    <property type="evidence" value="ECO:0007669"/>
    <property type="project" value="InterPro"/>
</dbReference>
<dbReference type="InterPro" id="IPR001128">
    <property type="entry name" value="Cyt_P450"/>
</dbReference>
<evidence type="ECO:0008006" key="4">
    <source>
        <dbReference type="Google" id="ProtNLM"/>
    </source>
</evidence>
<dbReference type="EMBL" id="JALJOQ010000057">
    <property type="protein sequence ID" value="KAK9803744.1"/>
    <property type="molecule type" value="Genomic_DNA"/>
</dbReference>
<dbReference type="Proteomes" id="UP001465755">
    <property type="component" value="Unassembled WGS sequence"/>
</dbReference>
<comment type="caution">
    <text evidence="2">The sequence shown here is derived from an EMBL/GenBank/DDBJ whole genome shotgun (WGS) entry which is preliminary data.</text>
</comment>